<sequence>MTSKTLMLGVSFKYHLGLIVALKVINIDITIIIVILFKAWTNSDSKNQLQRLSQDKKQVILFYNTLVRQLLVYFLSYITNFVGLLGLQIEFVTATFYQDKEDNKDPKALKISYADVQVILMSCAVMYFLMGCILEYIKRSDLLIALGAVEFMFDDVDNRYHNLIQQLTHIVLATRFALLTIFLIGLAKWFEKKYLYVIIGSWLTNEYLSIKCGQLLILHKGELMVVSGLALIILALMFLRYYSLDPIDQGIIIGEQAIFLTSQHTNQVQNIISVEQFMHESKQVNQSEIRNSQNLVTNSLNQKVNDMELMERRILKRWKIPSLVKILQIEGVMQLFIVQFSMMVLSLIFEIIQTATGEDSLDDNYDLVIFSFQGLILYTQYYMICILGPFNIAKNSQILSHKAQFYTLKGIEMFLSIICIIAMYRLFKNEFIELRSLLQTNNEENKNQKMLLSNEILETSSASDDQESVKFL</sequence>
<evidence type="ECO:0000313" key="3">
    <source>
        <dbReference type="Proteomes" id="UP000039865"/>
    </source>
</evidence>
<evidence type="ECO:0000256" key="1">
    <source>
        <dbReference type="SAM" id="Phobius"/>
    </source>
</evidence>
<protein>
    <recommendedName>
        <fullName evidence="4">Transmembrane protein</fullName>
    </recommendedName>
</protein>
<reference evidence="2 3" key="1">
    <citation type="submission" date="2014-06" db="EMBL/GenBank/DDBJ databases">
        <authorList>
            <person name="Swart Estienne"/>
        </authorList>
    </citation>
    <scope>NUCLEOTIDE SEQUENCE [LARGE SCALE GENOMIC DNA]</scope>
    <source>
        <strain evidence="2 3">130c</strain>
    </source>
</reference>
<dbReference type="InParanoid" id="A0A078B579"/>
<proteinExistence type="predicted"/>
<dbReference type="EMBL" id="CCKQ01016543">
    <property type="protein sequence ID" value="CDW88417.1"/>
    <property type="molecule type" value="Genomic_DNA"/>
</dbReference>
<dbReference type="AlphaFoldDB" id="A0A078B579"/>
<feature type="transmembrane region" description="Helical" evidence="1">
    <location>
        <begin position="369"/>
        <end position="393"/>
    </location>
</feature>
<feature type="transmembrane region" description="Helical" evidence="1">
    <location>
        <begin position="12"/>
        <end position="37"/>
    </location>
</feature>
<dbReference type="OrthoDB" id="324907at2759"/>
<feature type="transmembrane region" description="Helical" evidence="1">
    <location>
        <begin position="223"/>
        <end position="242"/>
    </location>
</feature>
<keyword evidence="1" id="KW-1133">Transmembrane helix</keyword>
<dbReference type="Proteomes" id="UP000039865">
    <property type="component" value="Unassembled WGS sequence"/>
</dbReference>
<organism evidence="2 3">
    <name type="scientific">Stylonychia lemnae</name>
    <name type="common">Ciliate</name>
    <dbReference type="NCBI Taxonomy" id="5949"/>
    <lineage>
        <taxon>Eukaryota</taxon>
        <taxon>Sar</taxon>
        <taxon>Alveolata</taxon>
        <taxon>Ciliophora</taxon>
        <taxon>Intramacronucleata</taxon>
        <taxon>Spirotrichea</taxon>
        <taxon>Stichotrichia</taxon>
        <taxon>Sporadotrichida</taxon>
        <taxon>Oxytrichidae</taxon>
        <taxon>Stylonychinae</taxon>
        <taxon>Stylonychia</taxon>
    </lineage>
</organism>
<keyword evidence="1" id="KW-0812">Transmembrane</keyword>
<keyword evidence="3" id="KW-1185">Reference proteome</keyword>
<feature type="transmembrane region" description="Helical" evidence="1">
    <location>
        <begin position="71"/>
        <end position="97"/>
    </location>
</feature>
<feature type="transmembrane region" description="Helical" evidence="1">
    <location>
        <begin position="118"/>
        <end position="137"/>
    </location>
</feature>
<feature type="transmembrane region" description="Helical" evidence="1">
    <location>
        <begin position="405"/>
        <end position="427"/>
    </location>
</feature>
<accession>A0A078B579</accession>
<feature type="transmembrane region" description="Helical" evidence="1">
    <location>
        <begin position="167"/>
        <end position="187"/>
    </location>
</feature>
<keyword evidence="1" id="KW-0472">Membrane</keyword>
<gene>
    <name evidence="2" type="primary">Contig5026.g5377</name>
    <name evidence="2" type="ORF">STYLEM_17538</name>
</gene>
<evidence type="ECO:0008006" key="4">
    <source>
        <dbReference type="Google" id="ProtNLM"/>
    </source>
</evidence>
<name>A0A078B579_STYLE</name>
<feature type="transmembrane region" description="Helical" evidence="1">
    <location>
        <begin position="326"/>
        <end position="349"/>
    </location>
</feature>
<evidence type="ECO:0000313" key="2">
    <source>
        <dbReference type="EMBL" id="CDW88417.1"/>
    </source>
</evidence>